<organism evidence="1 2">
    <name type="scientific">Vagococcus fessus</name>
    <dbReference type="NCBI Taxonomy" id="120370"/>
    <lineage>
        <taxon>Bacteria</taxon>
        <taxon>Bacillati</taxon>
        <taxon>Bacillota</taxon>
        <taxon>Bacilli</taxon>
        <taxon>Lactobacillales</taxon>
        <taxon>Enterococcaceae</taxon>
        <taxon>Vagococcus</taxon>
    </lineage>
</organism>
<comment type="caution">
    <text evidence="1">The sequence shown here is derived from an EMBL/GenBank/DDBJ whole genome shotgun (WGS) entry which is preliminary data.</text>
</comment>
<accession>A0A430A5G6</accession>
<reference evidence="1 2" key="1">
    <citation type="submission" date="2017-05" db="EMBL/GenBank/DDBJ databases">
        <title>Vagococcus spp. assemblies.</title>
        <authorList>
            <person name="Gulvik C.A."/>
        </authorList>
    </citation>
    <scope>NUCLEOTIDE SEQUENCE [LARGE SCALE GENOMIC DNA]</scope>
    <source>
        <strain evidence="1 2">CCUG 41755</strain>
    </source>
</reference>
<dbReference type="OrthoDB" id="2151645at2"/>
<dbReference type="EMBL" id="NGJY01000004">
    <property type="protein sequence ID" value="RSU02057.1"/>
    <property type="molecule type" value="Genomic_DNA"/>
</dbReference>
<dbReference type="InterPro" id="IPR015231">
    <property type="entry name" value="DUF1934"/>
</dbReference>
<evidence type="ECO:0000313" key="2">
    <source>
        <dbReference type="Proteomes" id="UP000287101"/>
    </source>
</evidence>
<sequence>MTAMKNGNPINIKLATTVVQEGTEEKHNFDVAGFSVEKGGHTYLRYEETHQVEGNQLTVPVTIKLASDGMVHLTRTAAGQRMKFVFSEVEPTMTHYATPYGMMPLVVKTISMTRSIENEGTSGTLVVDYELYQDEEKVGDYNLNLVFSK</sequence>
<keyword evidence="2" id="KW-1185">Reference proteome</keyword>
<dbReference type="SUPFAM" id="SSF50814">
    <property type="entry name" value="Lipocalins"/>
    <property type="match status" value="1"/>
</dbReference>
<dbReference type="Proteomes" id="UP000287101">
    <property type="component" value="Unassembled WGS sequence"/>
</dbReference>
<evidence type="ECO:0000313" key="1">
    <source>
        <dbReference type="EMBL" id="RSU02057.1"/>
    </source>
</evidence>
<dbReference type="InterPro" id="IPR012674">
    <property type="entry name" value="Calycin"/>
</dbReference>
<dbReference type="Gene3D" id="2.40.128.20">
    <property type="match status" value="1"/>
</dbReference>
<dbReference type="AlphaFoldDB" id="A0A430A5G6"/>
<proteinExistence type="predicted"/>
<name>A0A430A5G6_9ENTE</name>
<dbReference type="Pfam" id="PF09148">
    <property type="entry name" value="DUF1934"/>
    <property type="match status" value="1"/>
</dbReference>
<evidence type="ECO:0008006" key="3">
    <source>
        <dbReference type="Google" id="ProtNLM"/>
    </source>
</evidence>
<protein>
    <recommendedName>
        <fullName evidence="3">DUF1934 domain-containing protein</fullName>
    </recommendedName>
</protein>
<gene>
    <name evidence="1" type="ORF">CBF31_09860</name>
</gene>